<dbReference type="EMBL" id="BAAAZO010000007">
    <property type="protein sequence ID" value="GAA3620698.1"/>
    <property type="molecule type" value="Genomic_DNA"/>
</dbReference>
<protein>
    <recommendedName>
        <fullName evidence="2">Glycosyltransferase 2-like domain-containing protein</fullName>
    </recommendedName>
</protein>
<dbReference type="Proteomes" id="UP001501074">
    <property type="component" value="Unassembled WGS sequence"/>
</dbReference>
<dbReference type="Pfam" id="PF00535">
    <property type="entry name" value="Glycos_transf_2"/>
    <property type="match status" value="1"/>
</dbReference>
<sequence length="364" mass="39317">MTPDGPLVSIIVPNYNYARTLDLCLTAAVHQSYPRLEVIVVDDGSTDDSVQIARRHRVTLIESPNRGVSAARNLGAQNATGQILFFLDSDIALEPDAVQQAVTLLSQDPELGCVCGIYAAEPLIDDGPVEWYKVLQGHFWRVRCAGTVRAGFFSLGAVRREVFQQVGPFDETLRYTEDVEYGARLSEVARIELTPLLVGRHDDDAQFGLLLRKQFTRSIPLVSLFLQRSRSRPQLSDTAFRPVGVATAGLTAGSLVGLAISPVVFSPAVAAGLAGVGAVSAGLFCYQERELLAFVRRRTSRSFLFTFTGIHFLMNLATGAAALTGALSLLSGRYRRMYLHTPLPTPGLPVADEGAGSPGTVIRG</sequence>
<dbReference type="SUPFAM" id="SSF53448">
    <property type="entry name" value="Nucleotide-diphospho-sugar transferases"/>
    <property type="match status" value="1"/>
</dbReference>
<accession>A0ABP6ZYQ9</accession>
<feature type="transmembrane region" description="Helical" evidence="1">
    <location>
        <begin position="307"/>
        <end position="330"/>
    </location>
</feature>
<evidence type="ECO:0000313" key="3">
    <source>
        <dbReference type="EMBL" id="GAA3620698.1"/>
    </source>
</evidence>
<dbReference type="InterPro" id="IPR050834">
    <property type="entry name" value="Glycosyltransf_2"/>
</dbReference>
<comment type="caution">
    <text evidence="3">The sequence shown here is derived from an EMBL/GenBank/DDBJ whole genome shotgun (WGS) entry which is preliminary data.</text>
</comment>
<proteinExistence type="predicted"/>
<organism evidence="3 4">
    <name type="scientific">Kineosporia mesophila</name>
    <dbReference type="NCBI Taxonomy" id="566012"/>
    <lineage>
        <taxon>Bacteria</taxon>
        <taxon>Bacillati</taxon>
        <taxon>Actinomycetota</taxon>
        <taxon>Actinomycetes</taxon>
        <taxon>Kineosporiales</taxon>
        <taxon>Kineosporiaceae</taxon>
        <taxon>Kineosporia</taxon>
    </lineage>
</organism>
<keyword evidence="1" id="KW-1133">Transmembrane helix</keyword>
<dbReference type="Gene3D" id="3.90.550.10">
    <property type="entry name" value="Spore Coat Polysaccharide Biosynthesis Protein SpsA, Chain A"/>
    <property type="match status" value="1"/>
</dbReference>
<keyword evidence="1" id="KW-0472">Membrane</keyword>
<dbReference type="PANTHER" id="PTHR43685:SF2">
    <property type="entry name" value="GLYCOSYLTRANSFERASE 2-LIKE DOMAIN-CONTAINING PROTEIN"/>
    <property type="match status" value="1"/>
</dbReference>
<evidence type="ECO:0000313" key="4">
    <source>
        <dbReference type="Proteomes" id="UP001501074"/>
    </source>
</evidence>
<name>A0ABP6ZYQ9_9ACTN</name>
<dbReference type="PANTHER" id="PTHR43685">
    <property type="entry name" value="GLYCOSYLTRANSFERASE"/>
    <property type="match status" value="1"/>
</dbReference>
<keyword evidence="4" id="KW-1185">Reference proteome</keyword>
<dbReference type="InterPro" id="IPR001173">
    <property type="entry name" value="Glyco_trans_2-like"/>
</dbReference>
<dbReference type="CDD" id="cd00761">
    <property type="entry name" value="Glyco_tranf_GTA_type"/>
    <property type="match status" value="1"/>
</dbReference>
<feature type="transmembrane region" description="Helical" evidence="1">
    <location>
        <begin position="266"/>
        <end position="286"/>
    </location>
</feature>
<gene>
    <name evidence="3" type="ORF">GCM10022223_41970</name>
</gene>
<feature type="domain" description="Glycosyltransferase 2-like" evidence="2">
    <location>
        <begin position="9"/>
        <end position="127"/>
    </location>
</feature>
<dbReference type="InterPro" id="IPR029044">
    <property type="entry name" value="Nucleotide-diphossugar_trans"/>
</dbReference>
<reference evidence="4" key="1">
    <citation type="journal article" date="2019" name="Int. J. Syst. Evol. Microbiol.">
        <title>The Global Catalogue of Microorganisms (GCM) 10K type strain sequencing project: providing services to taxonomists for standard genome sequencing and annotation.</title>
        <authorList>
            <consortium name="The Broad Institute Genomics Platform"/>
            <consortium name="The Broad Institute Genome Sequencing Center for Infectious Disease"/>
            <person name="Wu L."/>
            <person name="Ma J."/>
        </authorList>
    </citation>
    <scope>NUCLEOTIDE SEQUENCE [LARGE SCALE GENOMIC DNA]</scope>
    <source>
        <strain evidence="4">JCM 16902</strain>
    </source>
</reference>
<dbReference type="RefSeq" id="WP_345718771.1">
    <property type="nucleotide sequence ID" value="NZ_BAAAZO010000007.1"/>
</dbReference>
<evidence type="ECO:0000259" key="2">
    <source>
        <dbReference type="Pfam" id="PF00535"/>
    </source>
</evidence>
<keyword evidence="1" id="KW-0812">Transmembrane</keyword>
<evidence type="ECO:0000256" key="1">
    <source>
        <dbReference type="SAM" id="Phobius"/>
    </source>
</evidence>